<sequence>MDLVDGMGMSTEHVVKGDNANWAMIMLLDPIGCLTNLLYLGYKYDYALAFHITRQRCQDLERQQSKRNVLQCFVFGPKNAGKSALLSLLVGSSDAKSFNKATKMFIQNYISTTSELFVANVLELPEMILIHIPWSYKSRRAKRDSTRPTTAGFAHPGSMLSRNGWGRNPTGDDGFRPPHQAGSDVISFNKATEMLIQVAIQGKNSSFEVSCHIFSYKDDLDSYPLVIQESERDFALGRLHHPRASRKGILALHSSSSKKVLHRMSDH</sequence>
<organism evidence="3 4">
    <name type="scientific">Platanthera guangdongensis</name>
    <dbReference type="NCBI Taxonomy" id="2320717"/>
    <lineage>
        <taxon>Eukaryota</taxon>
        <taxon>Viridiplantae</taxon>
        <taxon>Streptophyta</taxon>
        <taxon>Embryophyta</taxon>
        <taxon>Tracheophyta</taxon>
        <taxon>Spermatophyta</taxon>
        <taxon>Magnoliopsida</taxon>
        <taxon>Liliopsida</taxon>
        <taxon>Asparagales</taxon>
        <taxon>Orchidaceae</taxon>
        <taxon>Orchidoideae</taxon>
        <taxon>Orchideae</taxon>
        <taxon>Orchidinae</taxon>
        <taxon>Platanthera</taxon>
    </lineage>
</organism>
<dbReference type="Pfam" id="PF08355">
    <property type="entry name" value="EF_assoc_1"/>
    <property type="match status" value="1"/>
</dbReference>
<dbReference type="Proteomes" id="UP001412067">
    <property type="component" value="Unassembled WGS sequence"/>
</dbReference>
<dbReference type="EMBL" id="JBBWWR010000003">
    <property type="protein sequence ID" value="KAK8969463.1"/>
    <property type="molecule type" value="Genomic_DNA"/>
</dbReference>
<keyword evidence="1" id="KW-0472">Membrane</keyword>
<keyword evidence="1" id="KW-1133">Transmembrane helix</keyword>
<evidence type="ECO:0000313" key="4">
    <source>
        <dbReference type="Proteomes" id="UP001412067"/>
    </source>
</evidence>
<gene>
    <name evidence="3" type="ORF">KSP40_PGU002082</name>
</gene>
<feature type="transmembrane region" description="Helical" evidence="1">
    <location>
        <begin position="20"/>
        <end position="42"/>
    </location>
</feature>
<name>A0ABR2MZ17_9ASPA</name>
<comment type="caution">
    <text evidence="3">The sequence shown here is derived from an EMBL/GenBank/DDBJ whole genome shotgun (WGS) entry which is preliminary data.</text>
</comment>
<dbReference type="Gene3D" id="1.10.238.10">
    <property type="entry name" value="EF-hand"/>
    <property type="match status" value="1"/>
</dbReference>
<reference evidence="3 4" key="1">
    <citation type="journal article" date="2022" name="Nat. Plants">
        <title>Genomes of leafy and leafless Platanthera orchids illuminate the evolution of mycoheterotrophy.</title>
        <authorList>
            <person name="Li M.H."/>
            <person name="Liu K.W."/>
            <person name="Li Z."/>
            <person name="Lu H.C."/>
            <person name="Ye Q.L."/>
            <person name="Zhang D."/>
            <person name="Wang J.Y."/>
            <person name="Li Y.F."/>
            <person name="Zhong Z.M."/>
            <person name="Liu X."/>
            <person name="Yu X."/>
            <person name="Liu D.K."/>
            <person name="Tu X.D."/>
            <person name="Liu B."/>
            <person name="Hao Y."/>
            <person name="Liao X.Y."/>
            <person name="Jiang Y.T."/>
            <person name="Sun W.H."/>
            <person name="Chen J."/>
            <person name="Chen Y.Q."/>
            <person name="Ai Y."/>
            <person name="Zhai J.W."/>
            <person name="Wu S.S."/>
            <person name="Zhou Z."/>
            <person name="Hsiao Y.Y."/>
            <person name="Wu W.L."/>
            <person name="Chen Y.Y."/>
            <person name="Lin Y.F."/>
            <person name="Hsu J.L."/>
            <person name="Li C.Y."/>
            <person name="Wang Z.W."/>
            <person name="Zhao X."/>
            <person name="Zhong W.Y."/>
            <person name="Ma X.K."/>
            <person name="Ma L."/>
            <person name="Huang J."/>
            <person name="Chen G.Z."/>
            <person name="Huang M.Z."/>
            <person name="Huang L."/>
            <person name="Peng D.H."/>
            <person name="Luo Y.B."/>
            <person name="Zou S.Q."/>
            <person name="Chen S.P."/>
            <person name="Lan S."/>
            <person name="Tsai W.C."/>
            <person name="Van de Peer Y."/>
            <person name="Liu Z.J."/>
        </authorList>
    </citation>
    <scope>NUCLEOTIDE SEQUENCE [LARGE SCALE GENOMIC DNA]</scope>
    <source>
        <strain evidence="3">Lor288</strain>
    </source>
</reference>
<accession>A0ABR2MZ17</accession>
<evidence type="ECO:0000256" key="1">
    <source>
        <dbReference type="SAM" id="Phobius"/>
    </source>
</evidence>
<evidence type="ECO:0000313" key="3">
    <source>
        <dbReference type="EMBL" id="KAK8969463.1"/>
    </source>
</evidence>
<keyword evidence="4" id="KW-1185">Reference proteome</keyword>
<dbReference type="InterPro" id="IPR027417">
    <property type="entry name" value="P-loop_NTPase"/>
</dbReference>
<dbReference type="InterPro" id="IPR013566">
    <property type="entry name" value="EF_hand_assoc_1"/>
</dbReference>
<protein>
    <recommendedName>
        <fullName evidence="2">Mitochondrial Rho GTPase 1/3 EF hand associated type-1 domain-containing protein</fullName>
    </recommendedName>
</protein>
<dbReference type="SUPFAM" id="SSF52540">
    <property type="entry name" value="P-loop containing nucleoside triphosphate hydrolases"/>
    <property type="match status" value="1"/>
</dbReference>
<evidence type="ECO:0000259" key="2">
    <source>
        <dbReference type="Pfam" id="PF08355"/>
    </source>
</evidence>
<proteinExistence type="predicted"/>
<keyword evidence="1" id="KW-0812">Transmembrane</keyword>
<feature type="domain" description="Mitochondrial Rho GTPase 1/3 EF hand associated type-1" evidence="2">
    <location>
        <begin position="20"/>
        <end position="64"/>
    </location>
</feature>